<dbReference type="InterPro" id="IPR003852">
    <property type="entry name" value="Sig_transdc_His_kinase_KdpD_N"/>
</dbReference>
<keyword evidence="6 13" id="KW-0812">Transmembrane</keyword>
<dbReference type="Pfam" id="PF13493">
    <property type="entry name" value="DUF4118"/>
    <property type="match status" value="1"/>
</dbReference>
<comment type="subcellular location">
    <subcellularLocation>
        <location evidence="2">Membrane</location>
        <topology evidence="2">Multi-pass membrane protein</topology>
    </subcellularLocation>
</comment>
<dbReference type="SUPFAM" id="SSF55781">
    <property type="entry name" value="GAF domain-like"/>
    <property type="match status" value="1"/>
</dbReference>
<dbReference type="SMART" id="SM00387">
    <property type="entry name" value="HATPase_c"/>
    <property type="match status" value="1"/>
</dbReference>
<keyword evidence="8 15" id="KW-0418">Kinase</keyword>
<feature type="transmembrane region" description="Helical" evidence="13">
    <location>
        <begin position="480"/>
        <end position="501"/>
    </location>
</feature>
<evidence type="ECO:0000256" key="2">
    <source>
        <dbReference type="ARBA" id="ARBA00004141"/>
    </source>
</evidence>
<dbReference type="CDD" id="cd01987">
    <property type="entry name" value="USP_KdpD-like"/>
    <property type="match status" value="1"/>
</dbReference>
<comment type="catalytic activity">
    <reaction evidence="1">
        <text>ATP + protein L-histidine = ADP + protein N-phospho-L-histidine.</text>
        <dbReference type="EC" id="2.7.13.3"/>
    </reaction>
</comment>
<evidence type="ECO:0000313" key="15">
    <source>
        <dbReference type="EMBL" id="MCQ1529482.1"/>
    </source>
</evidence>
<keyword evidence="11" id="KW-0902">Two-component regulatory system</keyword>
<feature type="transmembrane region" description="Helical" evidence="13">
    <location>
        <begin position="447"/>
        <end position="468"/>
    </location>
</feature>
<dbReference type="InterPro" id="IPR014729">
    <property type="entry name" value="Rossmann-like_a/b/a_fold"/>
</dbReference>
<proteinExistence type="predicted"/>
<dbReference type="Pfam" id="PF13492">
    <property type="entry name" value="GAF_3"/>
    <property type="match status" value="1"/>
</dbReference>
<dbReference type="InterPro" id="IPR038318">
    <property type="entry name" value="KdpD_sf"/>
</dbReference>
<dbReference type="Gene3D" id="3.40.50.300">
    <property type="entry name" value="P-loop containing nucleotide triphosphate hydrolases"/>
    <property type="match status" value="1"/>
</dbReference>
<dbReference type="Gene3D" id="1.20.120.620">
    <property type="entry name" value="Backbone structure of the membrane domain of e. Coli histidine kinase receptor kdpd"/>
    <property type="match status" value="1"/>
</dbReference>
<keyword evidence="5" id="KW-0808">Transferase</keyword>
<dbReference type="InterPro" id="IPR052023">
    <property type="entry name" value="Histidine_kinase_KdpD"/>
</dbReference>
<keyword evidence="9" id="KW-0067">ATP-binding</keyword>
<dbReference type="InterPro" id="IPR027417">
    <property type="entry name" value="P-loop_NTPase"/>
</dbReference>
<dbReference type="EMBL" id="JAJEKE010000005">
    <property type="protein sequence ID" value="MCQ1529482.1"/>
    <property type="molecule type" value="Genomic_DNA"/>
</dbReference>
<feature type="domain" description="Histidine kinase" evidence="14">
    <location>
        <begin position="679"/>
        <end position="896"/>
    </location>
</feature>
<dbReference type="PANTHER" id="PTHR45569">
    <property type="entry name" value="SENSOR PROTEIN KDPD"/>
    <property type="match status" value="1"/>
</dbReference>
<dbReference type="Gene3D" id="3.40.50.620">
    <property type="entry name" value="HUPs"/>
    <property type="match status" value="1"/>
</dbReference>
<dbReference type="GO" id="GO:0016301">
    <property type="term" value="F:kinase activity"/>
    <property type="evidence" value="ECO:0007669"/>
    <property type="project" value="UniProtKB-KW"/>
</dbReference>
<evidence type="ECO:0000256" key="3">
    <source>
        <dbReference type="ARBA" id="ARBA00012438"/>
    </source>
</evidence>
<dbReference type="Gene3D" id="3.30.450.40">
    <property type="match status" value="1"/>
</dbReference>
<evidence type="ECO:0000259" key="14">
    <source>
        <dbReference type="PROSITE" id="PS50109"/>
    </source>
</evidence>
<dbReference type="PRINTS" id="PR00344">
    <property type="entry name" value="BCTRLSENSOR"/>
</dbReference>
<keyword evidence="4" id="KW-0597">Phosphoprotein</keyword>
<dbReference type="Pfam" id="PF00512">
    <property type="entry name" value="HisKA"/>
    <property type="match status" value="1"/>
</dbReference>
<evidence type="ECO:0000256" key="13">
    <source>
        <dbReference type="SAM" id="Phobius"/>
    </source>
</evidence>
<evidence type="ECO:0000256" key="6">
    <source>
        <dbReference type="ARBA" id="ARBA00022692"/>
    </source>
</evidence>
<evidence type="ECO:0000256" key="10">
    <source>
        <dbReference type="ARBA" id="ARBA00022989"/>
    </source>
</evidence>
<evidence type="ECO:0000256" key="5">
    <source>
        <dbReference type="ARBA" id="ARBA00022679"/>
    </source>
</evidence>
<keyword evidence="7" id="KW-0547">Nucleotide-binding</keyword>
<dbReference type="InterPro" id="IPR003594">
    <property type="entry name" value="HATPase_dom"/>
</dbReference>
<evidence type="ECO:0000256" key="1">
    <source>
        <dbReference type="ARBA" id="ARBA00000085"/>
    </source>
</evidence>
<evidence type="ECO:0000256" key="12">
    <source>
        <dbReference type="ARBA" id="ARBA00023136"/>
    </source>
</evidence>
<dbReference type="SMART" id="SM00388">
    <property type="entry name" value="HisKA"/>
    <property type="match status" value="1"/>
</dbReference>
<evidence type="ECO:0000256" key="4">
    <source>
        <dbReference type="ARBA" id="ARBA00022553"/>
    </source>
</evidence>
<dbReference type="SUPFAM" id="SSF55874">
    <property type="entry name" value="ATPase domain of HSP90 chaperone/DNA topoisomerase II/histidine kinase"/>
    <property type="match status" value="1"/>
</dbReference>
<accession>A0ABT1NDZ3</accession>
<evidence type="ECO:0000256" key="7">
    <source>
        <dbReference type="ARBA" id="ARBA00022741"/>
    </source>
</evidence>
<dbReference type="InterPro" id="IPR036097">
    <property type="entry name" value="HisK_dim/P_sf"/>
</dbReference>
<gene>
    <name evidence="15" type="ORF">LJD61_07940</name>
</gene>
<name>A0ABT1NDZ3_9FIRM</name>
<dbReference type="SUPFAM" id="SSF47384">
    <property type="entry name" value="Homodimeric domain of signal transducing histidine kinase"/>
    <property type="match status" value="1"/>
</dbReference>
<protein>
    <recommendedName>
        <fullName evidence="3">histidine kinase</fullName>
        <ecNumber evidence="3">2.7.13.3</ecNumber>
    </recommendedName>
</protein>
<dbReference type="Gene3D" id="1.10.287.130">
    <property type="match status" value="1"/>
</dbReference>
<evidence type="ECO:0000313" key="16">
    <source>
        <dbReference type="Proteomes" id="UP001651880"/>
    </source>
</evidence>
<dbReference type="Pfam" id="PF02518">
    <property type="entry name" value="HATPase_c"/>
    <property type="match status" value="1"/>
</dbReference>
<dbReference type="InterPro" id="IPR003661">
    <property type="entry name" value="HisK_dim/P_dom"/>
</dbReference>
<dbReference type="Pfam" id="PF02702">
    <property type="entry name" value="KdpD"/>
    <property type="match status" value="1"/>
</dbReference>
<dbReference type="InterPro" id="IPR029016">
    <property type="entry name" value="GAF-like_dom_sf"/>
</dbReference>
<dbReference type="RefSeq" id="WP_255226998.1">
    <property type="nucleotide sequence ID" value="NZ_JAJEKE010000005.1"/>
</dbReference>
<dbReference type="InterPro" id="IPR005467">
    <property type="entry name" value="His_kinase_dom"/>
</dbReference>
<evidence type="ECO:0000256" key="9">
    <source>
        <dbReference type="ARBA" id="ARBA00022840"/>
    </source>
</evidence>
<dbReference type="Gene3D" id="3.30.565.10">
    <property type="entry name" value="Histidine kinase-like ATPase, C-terminal domain"/>
    <property type="match status" value="1"/>
</dbReference>
<dbReference type="PANTHER" id="PTHR45569:SF1">
    <property type="entry name" value="SENSOR PROTEIN KDPD"/>
    <property type="match status" value="1"/>
</dbReference>
<dbReference type="EC" id="2.7.13.3" evidence="3"/>
<dbReference type="Proteomes" id="UP001651880">
    <property type="component" value="Unassembled WGS sequence"/>
</dbReference>
<dbReference type="InterPro" id="IPR004358">
    <property type="entry name" value="Sig_transdc_His_kin-like_C"/>
</dbReference>
<keyword evidence="16" id="KW-1185">Reference proteome</keyword>
<organism evidence="15 16">
    <name type="scientific">Lutispora saccharofermentans</name>
    <dbReference type="NCBI Taxonomy" id="3024236"/>
    <lineage>
        <taxon>Bacteria</taxon>
        <taxon>Bacillati</taxon>
        <taxon>Bacillota</taxon>
        <taxon>Clostridia</taxon>
        <taxon>Lutisporales</taxon>
        <taxon>Lutisporaceae</taxon>
        <taxon>Lutispora</taxon>
    </lineage>
</organism>
<comment type="caution">
    <text evidence="15">The sequence shown here is derived from an EMBL/GenBank/DDBJ whole genome shotgun (WGS) entry which is preliminary data.</text>
</comment>
<reference evidence="15 16" key="1">
    <citation type="submission" date="2021-10" db="EMBL/GenBank/DDBJ databases">
        <title>Lutispora strain m25 sp. nov., a thermophilic, non-spore-forming bacterium isolated from a lab-scale methanogenic bioreactor digesting anaerobic sludge.</title>
        <authorList>
            <person name="El Houari A."/>
            <person name="Mcdonald J."/>
        </authorList>
    </citation>
    <scope>NUCLEOTIDE SEQUENCE [LARGE SCALE GENOMIC DNA]</scope>
    <source>
        <strain evidence="16">m25</strain>
    </source>
</reference>
<keyword evidence="12 13" id="KW-0472">Membrane</keyword>
<dbReference type="PROSITE" id="PS50109">
    <property type="entry name" value="HIS_KIN"/>
    <property type="match status" value="1"/>
</dbReference>
<dbReference type="InterPro" id="IPR025201">
    <property type="entry name" value="KdpD_TM"/>
</dbReference>
<evidence type="ECO:0000256" key="11">
    <source>
        <dbReference type="ARBA" id="ARBA00023012"/>
    </source>
</evidence>
<dbReference type="InterPro" id="IPR003018">
    <property type="entry name" value="GAF"/>
</dbReference>
<dbReference type="SUPFAM" id="SSF52402">
    <property type="entry name" value="Adenine nucleotide alpha hydrolases-like"/>
    <property type="match status" value="1"/>
</dbReference>
<dbReference type="CDD" id="cd00082">
    <property type="entry name" value="HisKA"/>
    <property type="match status" value="1"/>
</dbReference>
<evidence type="ECO:0000256" key="8">
    <source>
        <dbReference type="ARBA" id="ARBA00022777"/>
    </source>
</evidence>
<dbReference type="InterPro" id="IPR036890">
    <property type="entry name" value="HATPase_C_sf"/>
</dbReference>
<keyword evidence="10 13" id="KW-1133">Transmembrane helix</keyword>
<sequence length="901" mass="101042">MVNNYEQRPNPDTILESIGADRSVKTGKLKIFFGYAAGVGKTYAMLDYAQNQLKSGIDVVAGYVEPHTRPETMQLLNGLPVLPPKIINHKNIQLKEFDLDAALSRKPELILVDELAHSNASGVRNKKRYQDIEELLNAGIDVCTTINVQHIESLNDLVQDITKVTVRETVPDYIFDNAYNVKLIDIEPDELLKRFDEGKIYKPERAKTAMKNFFTRENLCLLREIAMRKAADRISHENQNERRMTEKMASIKLLVCVSSSPSSSKCIRWAARTAEAFHAPWIAAYVENMESRYFTEEEKKNIRINLDLAERLGAEIITLNGDDIAAIIAEYAKLSGITNIVIGKSRNKKTLKSLFETDFEDKLISLLPSIEIHIIPGNTTQKNYRNPKRRAKKQNLLFSWTDALKTLGLLTAATLFCMVLQAFDIGDQNIIMVYILSVLMISRITMGYIYGVVASVLSVLAFNFFFTIPYYTFNAIQPGYPITFFIMLLVALITSALTIRIKIHARLAVEREHRTEVLYEINKKLLGTRGLENIMNLTNDYITKLFDRSAIFYTQDPENSSKYAFMQSSADPDASFLLSEDERAVAHWVFINQKYAGAGTDTLMGAGAFYIPVISQGNVLGVIGLSCAKGQLSQSSRAFLHMLASQVAMALERQCLSDEQRRIIIESEKEKMRSNLLRGISHDLRTPLTCISGASSAILESGDCLDKQTHDKLVSNIKEDSQWLIRMVENILSVTRINEGTMNVTKTPEAAEEIVAEAINRIRKRFQNRKITAKAPDELLMIPMDGTLIEQVLINLIENAVKHSPEDSVIEVEVKKDGNDAVFQVVDHGEGISDQDFPHLFESYSPNRKRSSDSSRGLGIGLSICMSIIKAHNGKMEATNKKEGGAVFKFTLPLGGSESYG</sequence>